<reference evidence="1" key="1">
    <citation type="submission" date="2018-11" db="EMBL/GenBank/DDBJ databases">
        <authorList>
            <consortium name="Genoscope - CEA"/>
            <person name="William W."/>
        </authorList>
    </citation>
    <scope>NUCLEOTIDE SEQUENCE</scope>
</reference>
<evidence type="ECO:0000313" key="1">
    <source>
        <dbReference type="EMBL" id="VDD27218.1"/>
    </source>
</evidence>
<accession>A0A3P6DLA2</accession>
<dbReference type="AlphaFoldDB" id="A0A3P6DLA2"/>
<gene>
    <name evidence="1" type="ORF">BOLC2T12215H</name>
</gene>
<protein>
    <submittedName>
        <fullName evidence="1">Uncharacterized protein</fullName>
    </submittedName>
</protein>
<organism evidence="1">
    <name type="scientific">Brassica oleracea</name>
    <name type="common">Wild cabbage</name>
    <dbReference type="NCBI Taxonomy" id="3712"/>
    <lineage>
        <taxon>Eukaryota</taxon>
        <taxon>Viridiplantae</taxon>
        <taxon>Streptophyta</taxon>
        <taxon>Embryophyta</taxon>
        <taxon>Tracheophyta</taxon>
        <taxon>Spermatophyta</taxon>
        <taxon>Magnoliopsida</taxon>
        <taxon>eudicotyledons</taxon>
        <taxon>Gunneridae</taxon>
        <taxon>Pentapetalae</taxon>
        <taxon>rosids</taxon>
        <taxon>malvids</taxon>
        <taxon>Brassicales</taxon>
        <taxon>Brassicaceae</taxon>
        <taxon>Brassiceae</taxon>
        <taxon>Brassica</taxon>
    </lineage>
</organism>
<dbReference type="EMBL" id="LR031874">
    <property type="protein sequence ID" value="VDD27218.1"/>
    <property type="molecule type" value="Genomic_DNA"/>
</dbReference>
<proteinExistence type="predicted"/>
<name>A0A3P6DLA2_BRAOL</name>
<sequence>MINLPPTGLCRAPIYPWLYWHLWKNRNRLVFEDKSCTEQELILKALKDARN</sequence>